<dbReference type="EMBL" id="CZPT02001590">
    <property type="protein sequence ID" value="SCU71196.1"/>
    <property type="molecule type" value="Genomic_DNA"/>
</dbReference>
<dbReference type="RefSeq" id="XP_067081898.1">
    <property type="nucleotide sequence ID" value="XM_067225797.1"/>
</dbReference>
<dbReference type="Proteomes" id="UP000195570">
    <property type="component" value="Unassembled WGS sequence"/>
</dbReference>
<protein>
    <submittedName>
        <fullName evidence="1">Uncharacterized protein</fullName>
    </submittedName>
</protein>
<reference evidence="1" key="1">
    <citation type="submission" date="2016-09" db="EMBL/GenBank/DDBJ databases">
        <authorList>
            <person name="Hebert L."/>
            <person name="Moumen B."/>
        </authorList>
    </citation>
    <scope>NUCLEOTIDE SEQUENCE [LARGE SCALE GENOMIC DNA]</scope>
    <source>
        <strain evidence="1">OVI</strain>
    </source>
</reference>
<keyword evidence="2" id="KW-1185">Reference proteome</keyword>
<proteinExistence type="predicted"/>
<accession>A0A1G4IGB2</accession>
<name>A0A1G4IGB2_TRYEQ</name>
<dbReference type="GeneID" id="92376716"/>
<dbReference type="VEuPathDB" id="TriTrypDB:TEOVI_000277600"/>
<gene>
    <name evidence="1" type="ORF">TEOVI_000277600</name>
</gene>
<evidence type="ECO:0000313" key="1">
    <source>
        <dbReference type="EMBL" id="SCU71196.1"/>
    </source>
</evidence>
<organism evidence="1 2">
    <name type="scientific">Trypanosoma equiperdum</name>
    <dbReference type="NCBI Taxonomy" id="5694"/>
    <lineage>
        <taxon>Eukaryota</taxon>
        <taxon>Discoba</taxon>
        <taxon>Euglenozoa</taxon>
        <taxon>Kinetoplastea</taxon>
        <taxon>Metakinetoplastina</taxon>
        <taxon>Trypanosomatida</taxon>
        <taxon>Trypanosomatidae</taxon>
        <taxon>Trypanosoma</taxon>
    </lineage>
</organism>
<evidence type="ECO:0000313" key="2">
    <source>
        <dbReference type="Proteomes" id="UP000195570"/>
    </source>
</evidence>
<comment type="caution">
    <text evidence="1">The sequence shown here is derived from an EMBL/GenBank/DDBJ whole genome shotgun (WGS) entry which is preliminary data.</text>
</comment>
<dbReference type="AlphaFoldDB" id="A0A1G4IGB2"/>
<sequence>MNAASPPEISSVSQCECSWTTNSKMYRLYISRLLFIDTVEEVTLRLARVRKQWGSHRPIGIRVVNESVHVGRTSLKPISANPGWIGVGWDDNDTRHMHVEEIRNGNASTSGDSANYSDAACFNISSSQGLMLVLEVVGGEEGHVTYGVGMLNSTVILRENQHYTKYPVYLFPTQAAIDSETVYAIAEVEVRSSEWDGRREDGITPLEYDFGSVRVSTLDFYFPSFMLNDEGSYVVTNVISVMNTTVDTALAMQLLPLHDACAYISVEPAHVVTVRPQQRAYFTATWTIGECACMKKLHLQLLVNGPRPVSAPIIINVHSSTPQPNAIDTPYHYWLNAACITNRHFSPSDEFPLLLSLLPVFRPSVQRHKNGSRGAVTHDLEDGTPFIAEAVTIVGALNGNSMVYPVSADSSTQGVQPVSAHSQGPQSGVTMLPFDAPAVDVSQKTCRCILRLGTIRGFPMVSEFAASASSAFQVSITLLDQQGWKVVTSETQPQYQSASGSLQWDDELELWKWPGAKCQQFLRLNLAEVRPYDGDTVPIGAALVSLSTLDRIHPCTGFNVAFYVYETYSLYDSLHTSSLLMTGASITFLELPMV</sequence>